<dbReference type="STRING" id="299255.SAMN02745129_2131"/>
<comment type="similarity">
    <text evidence="2">Belongs to the FliQ/MopD/SpaQ family.</text>
</comment>
<sequence length="90" mass="9513">MDKQFVLQIMQDSILLAAKIGGPLIGTSLLLGVVVALFMAATKVNEASLSFVPKLVGIAVVALLMGSWMLDAMMAFTIQLFASIPKFVGV</sequence>
<evidence type="ECO:0000256" key="3">
    <source>
        <dbReference type="ARBA" id="ARBA00022475"/>
    </source>
</evidence>
<evidence type="ECO:0000256" key="5">
    <source>
        <dbReference type="ARBA" id="ARBA00022989"/>
    </source>
</evidence>
<dbReference type="Pfam" id="PF01313">
    <property type="entry name" value="Bac_export_3"/>
    <property type="match status" value="1"/>
</dbReference>
<evidence type="ECO:0000256" key="2">
    <source>
        <dbReference type="ARBA" id="ARBA00006156"/>
    </source>
</evidence>
<proteinExistence type="inferred from homology"/>
<dbReference type="InterPro" id="IPR002191">
    <property type="entry name" value="Bac_export_3"/>
</dbReference>
<evidence type="ECO:0000256" key="7">
    <source>
        <dbReference type="SAM" id="Phobius"/>
    </source>
</evidence>
<dbReference type="PANTHER" id="PTHR34040">
    <property type="entry name" value="FLAGELLAR BIOSYNTHETIC PROTEIN FLIQ"/>
    <property type="match status" value="1"/>
</dbReference>
<accession>A0A1M5TFZ2</accession>
<evidence type="ECO:0000256" key="1">
    <source>
        <dbReference type="ARBA" id="ARBA00004651"/>
    </source>
</evidence>
<protein>
    <submittedName>
        <fullName evidence="8">Flagellar biosynthetic protein FliQ</fullName>
    </submittedName>
</protein>
<dbReference type="GO" id="GO:0009306">
    <property type="term" value="P:protein secretion"/>
    <property type="evidence" value="ECO:0007669"/>
    <property type="project" value="InterPro"/>
</dbReference>
<dbReference type="RefSeq" id="WP_067663248.1">
    <property type="nucleotide sequence ID" value="NZ_FQXG01000003.1"/>
</dbReference>
<dbReference type="PRINTS" id="PR00952">
    <property type="entry name" value="TYPE3IMQPROT"/>
</dbReference>
<dbReference type="PIRSF" id="PIRSF004669">
    <property type="entry name" value="FliQ"/>
    <property type="match status" value="1"/>
</dbReference>
<keyword evidence="9" id="KW-1185">Reference proteome</keyword>
<keyword evidence="5 7" id="KW-1133">Transmembrane helix</keyword>
<keyword evidence="8" id="KW-0969">Cilium</keyword>
<dbReference type="Proteomes" id="UP000184268">
    <property type="component" value="Unassembled WGS sequence"/>
</dbReference>
<dbReference type="EMBL" id="FQXG01000003">
    <property type="protein sequence ID" value="SHH49677.1"/>
    <property type="molecule type" value="Genomic_DNA"/>
</dbReference>
<keyword evidence="6 7" id="KW-0472">Membrane</keyword>
<organism evidence="8 9">
    <name type="scientific">Ferrimonas marina</name>
    <dbReference type="NCBI Taxonomy" id="299255"/>
    <lineage>
        <taxon>Bacteria</taxon>
        <taxon>Pseudomonadati</taxon>
        <taxon>Pseudomonadota</taxon>
        <taxon>Gammaproteobacteria</taxon>
        <taxon>Alteromonadales</taxon>
        <taxon>Ferrimonadaceae</taxon>
        <taxon>Ferrimonas</taxon>
    </lineage>
</organism>
<reference evidence="8 9" key="1">
    <citation type="submission" date="2016-11" db="EMBL/GenBank/DDBJ databases">
        <authorList>
            <person name="Jaros S."/>
            <person name="Januszkiewicz K."/>
            <person name="Wedrychowicz H."/>
        </authorList>
    </citation>
    <scope>NUCLEOTIDE SEQUENCE [LARGE SCALE GENOMIC DNA]</scope>
    <source>
        <strain evidence="8 9">DSM 16917</strain>
    </source>
</reference>
<evidence type="ECO:0000256" key="4">
    <source>
        <dbReference type="ARBA" id="ARBA00022692"/>
    </source>
</evidence>
<evidence type="ECO:0000313" key="8">
    <source>
        <dbReference type="EMBL" id="SHH49677.1"/>
    </source>
</evidence>
<keyword evidence="3" id="KW-1003">Cell membrane</keyword>
<keyword evidence="8" id="KW-0966">Cell projection</keyword>
<keyword evidence="4 7" id="KW-0812">Transmembrane</keyword>
<dbReference type="GO" id="GO:0005886">
    <property type="term" value="C:plasma membrane"/>
    <property type="evidence" value="ECO:0007669"/>
    <property type="project" value="UniProtKB-SubCell"/>
</dbReference>
<dbReference type="PANTHER" id="PTHR34040:SF2">
    <property type="entry name" value="FLAGELLAR BIOSYNTHETIC PROTEIN FLIQ"/>
    <property type="match status" value="1"/>
</dbReference>
<feature type="transmembrane region" description="Helical" evidence="7">
    <location>
        <begin position="20"/>
        <end position="39"/>
    </location>
</feature>
<gene>
    <name evidence="8" type="ORF">SAMN02745129_2131</name>
</gene>
<name>A0A1M5TFZ2_9GAMM</name>
<dbReference type="OrthoDB" id="9806440at2"/>
<evidence type="ECO:0000313" key="9">
    <source>
        <dbReference type="Proteomes" id="UP000184268"/>
    </source>
</evidence>
<evidence type="ECO:0000256" key="6">
    <source>
        <dbReference type="ARBA" id="ARBA00023136"/>
    </source>
</evidence>
<dbReference type="AlphaFoldDB" id="A0A1M5TFZ2"/>
<keyword evidence="8" id="KW-0282">Flagellum</keyword>
<feature type="transmembrane region" description="Helical" evidence="7">
    <location>
        <begin position="51"/>
        <end position="70"/>
    </location>
</feature>
<comment type="subcellular location">
    <subcellularLocation>
        <location evidence="1">Cell membrane</location>
        <topology evidence="1">Multi-pass membrane protein</topology>
    </subcellularLocation>
</comment>